<dbReference type="PROSITE" id="PS51352">
    <property type="entry name" value="THIOREDOXIN_2"/>
    <property type="match status" value="1"/>
</dbReference>
<dbReference type="EMBL" id="LR899832">
    <property type="protein sequence ID" value="CAD7242775.1"/>
    <property type="molecule type" value="Genomic_DNA"/>
</dbReference>
<dbReference type="Gene3D" id="2.120.10.30">
    <property type="entry name" value="TolB, C-terminal domain"/>
    <property type="match status" value="3"/>
</dbReference>
<dbReference type="Proteomes" id="UP000677054">
    <property type="component" value="Unassembled WGS sequence"/>
</dbReference>
<feature type="domain" description="Thioredoxin" evidence="2">
    <location>
        <begin position="43"/>
        <end position="193"/>
    </location>
</feature>
<dbReference type="InterPro" id="IPR045302">
    <property type="entry name" value="NHL2_NHL_rpt_dom"/>
</dbReference>
<dbReference type="SUPFAM" id="SSF52833">
    <property type="entry name" value="Thioredoxin-like"/>
    <property type="match status" value="1"/>
</dbReference>
<dbReference type="EMBL" id="CAJPEV010000315">
    <property type="protein sequence ID" value="CAG0883860.1"/>
    <property type="molecule type" value="Genomic_DNA"/>
</dbReference>
<dbReference type="InterPro" id="IPR011042">
    <property type="entry name" value="6-blade_b-propeller_TolB-like"/>
</dbReference>
<dbReference type="PANTHER" id="PTHR46388">
    <property type="entry name" value="NHL REPEAT-CONTAINING PROTEIN 2"/>
    <property type="match status" value="1"/>
</dbReference>
<keyword evidence="4" id="KW-1185">Reference proteome</keyword>
<reference evidence="3" key="1">
    <citation type="submission" date="2020-11" db="EMBL/GenBank/DDBJ databases">
        <authorList>
            <person name="Tran Van P."/>
        </authorList>
    </citation>
    <scope>NUCLEOTIDE SEQUENCE</scope>
</reference>
<dbReference type="InterPro" id="IPR013766">
    <property type="entry name" value="Thioredoxin_domain"/>
</dbReference>
<dbReference type="InterPro" id="IPR001258">
    <property type="entry name" value="NHL_repeat"/>
</dbReference>
<dbReference type="OrthoDB" id="273823at2759"/>
<dbReference type="InterPro" id="IPR036249">
    <property type="entry name" value="Thioredoxin-like_sf"/>
</dbReference>
<evidence type="ECO:0000313" key="4">
    <source>
        <dbReference type="Proteomes" id="UP000677054"/>
    </source>
</evidence>
<dbReference type="Pfam" id="PF13905">
    <property type="entry name" value="Thioredoxin_8"/>
    <property type="match status" value="1"/>
</dbReference>
<gene>
    <name evidence="3" type="ORF">DSTB1V02_LOCUS2723</name>
</gene>
<sequence length="709" mass="78693">MELESDVERIYRALDLSEAIINQKGKSEFTEEELERHLRACEKKIGPMSSSFVFPDDGEWLNVAEPLAWEHHLKGKVVVLDFFTYCCINCMHILPLLSKLEETHSKEDGLVTIGVHSAKFENEKIRENVESAVQRYDIRHPVINDARCWMWSYLGIMCWPSLAIFSPEKVPLFLLMGEPQCEKLFDIIPHILSYYSKLKKLSPSTHPILLESASPGWLLTHTDLRFPGKICWAQNPHDGSPLLCIADSGHHRIIIATVDGKVKVHIVGNGKKGLLDGSFKSAMFNSPQGLAYVPFSSLYVADTENHCIRLIDLHSEEVKQVAGTGERGTDLRGGLKETKQALSSPWDICAVPQLHLLFIAMAGSHQIWTLNLVDGKCQSFAGSGNEENRNTMYPTKASFAQPSGICYSQLYRSLFIADSESSSIRCISLDNASVKGVVGGSRDPKDLFSYGDIDNAEGSQGVKLQHPLGVTCHGSKVYVADTYNHKVKVIDMENRSCETLLGNGSRGDAIGEFASTMLNEPGGLCISPQGHQLFITDTNNHSIKVAHLGADSLQRLELTFPVSDTSRGDTTDRISDQVTSQETVWVSPHGKVVIIPKLQLPDGIHLNQDTPSKWILSWQNKSKNIPMSVMDAPSHSDEEGIFMDGDEIQIAIPSEEGSFPMKLLFEIFLCSDIDRACLLKRINYGLEAHVKEGETQIASLHLPIVVFDQ</sequence>
<dbReference type="Pfam" id="PF01436">
    <property type="entry name" value="NHL"/>
    <property type="match status" value="2"/>
</dbReference>
<dbReference type="SUPFAM" id="SSF101898">
    <property type="entry name" value="NHL repeat"/>
    <property type="match status" value="1"/>
</dbReference>
<evidence type="ECO:0000313" key="3">
    <source>
        <dbReference type="EMBL" id="CAD7242775.1"/>
    </source>
</evidence>
<accession>A0A7R8X4T4</accession>
<organism evidence="3">
    <name type="scientific">Darwinula stevensoni</name>
    <dbReference type="NCBI Taxonomy" id="69355"/>
    <lineage>
        <taxon>Eukaryota</taxon>
        <taxon>Metazoa</taxon>
        <taxon>Ecdysozoa</taxon>
        <taxon>Arthropoda</taxon>
        <taxon>Crustacea</taxon>
        <taxon>Oligostraca</taxon>
        <taxon>Ostracoda</taxon>
        <taxon>Podocopa</taxon>
        <taxon>Podocopida</taxon>
        <taxon>Darwinulocopina</taxon>
        <taxon>Darwinuloidea</taxon>
        <taxon>Darwinulidae</taxon>
        <taxon>Darwinula</taxon>
    </lineage>
</organism>
<dbReference type="AlphaFoldDB" id="A0A7R8X4T4"/>
<evidence type="ECO:0000256" key="1">
    <source>
        <dbReference type="ARBA" id="ARBA00022737"/>
    </source>
</evidence>
<evidence type="ECO:0000259" key="2">
    <source>
        <dbReference type="PROSITE" id="PS51352"/>
    </source>
</evidence>
<dbReference type="CDD" id="cd14951">
    <property type="entry name" value="NHL-2_like"/>
    <property type="match status" value="1"/>
</dbReference>
<dbReference type="InterPro" id="IPR012336">
    <property type="entry name" value="Thioredoxin-like_fold"/>
</dbReference>
<dbReference type="PANTHER" id="PTHR46388:SF2">
    <property type="entry name" value="NHL REPEAT-CONTAINING PROTEIN 2"/>
    <property type="match status" value="1"/>
</dbReference>
<dbReference type="Gene3D" id="3.40.30.10">
    <property type="entry name" value="Glutaredoxin"/>
    <property type="match status" value="1"/>
</dbReference>
<keyword evidence="1" id="KW-0677">Repeat</keyword>
<proteinExistence type="predicted"/>
<protein>
    <recommendedName>
        <fullName evidence="2">Thioredoxin domain-containing protein</fullName>
    </recommendedName>
</protein>
<name>A0A7R8X4T4_9CRUS</name>